<evidence type="ECO:0000313" key="2">
    <source>
        <dbReference type="EMBL" id="EKN28771.1"/>
    </source>
</evidence>
<gene>
    <name evidence="2" type="ORF">HMPREF1059_01556</name>
</gene>
<dbReference type="EMBL" id="AGZN01000014">
    <property type="protein sequence ID" value="EKN28771.1"/>
    <property type="molecule type" value="Genomic_DNA"/>
</dbReference>
<protein>
    <recommendedName>
        <fullName evidence="1">SMEK domain-containing protein</fullName>
    </recommendedName>
</protein>
<evidence type="ECO:0000259" key="1">
    <source>
        <dbReference type="Pfam" id="PF21941"/>
    </source>
</evidence>
<sequence>MHRKEKIEKIAELFARFRTEVESLNSLNLYDINVHAENVIIPILNLVYGVNLVNINNRVRNSAAIDLVDTENRIAVQVTSTSTGDKVKHTINEFVKGKRCEDYDRLLIYIITEKLKKYSDAIFSVACDNELEFSEKDILDYSDILKEVNSLISIAKIDSLLQLLKDEFCEEEISKRRYLLEHREIIKTEVLFPNILEVNIPSKVYVGIIGIDRDDIITQSWSTPNKLKKSASMGKVLSKAFELLKITYCRDWFTFEDKILSFRPLDNRDEPLNKLVEIGTVEEYSVNEFANVSFKYEEALLHLINRSIEELASYKNIQWLPKEKYFRFKPIGVPRERKITWKNKKMATRSVVAEVWNSEKKQILYFRQLSFKIQSFRSNEKWFISITPGWSFTYDGYHSCKQESQLIAQKKNLESNSSVYQHFMFLLYCLTNKLEDNETEYKYISFSSPFNLTLNYTLLYGN</sequence>
<accession>A0AAD2TR31</accession>
<name>A0AAD2TR31_PARDI</name>
<dbReference type="AlphaFoldDB" id="A0AAD2TR31"/>
<dbReference type="RefSeq" id="WP_005864493.1">
    <property type="nucleotide sequence ID" value="NZ_JH976487.1"/>
</dbReference>
<dbReference type="Proteomes" id="UP000006262">
    <property type="component" value="Unassembled WGS sequence"/>
</dbReference>
<organism evidence="2 3">
    <name type="scientific">Parabacteroides distasonis CL09T03C24</name>
    <dbReference type="NCBI Taxonomy" id="999417"/>
    <lineage>
        <taxon>Bacteria</taxon>
        <taxon>Pseudomonadati</taxon>
        <taxon>Bacteroidota</taxon>
        <taxon>Bacteroidia</taxon>
        <taxon>Bacteroidales</taxon>
        <taxon>Tannerellaceae</taxon>
        <taxon>Parabacteroides</taxon>
    </lineage>
</organism>
<dbReference type="NCBIfam" id="NF033859">
    <property type="entry name" value="SMEK_N"/>
    <property type="match status" value="1"/>
</dbReference>
<proteinExistence type="predicted"/>
<reference evidence="2 3" key="1">
    <citation type="submission" date="2012-02" db="EMBL/GenBank/DDBJ databases">
        <title>The Genome Sequence of Parabacteroides distasonis CL09T03C24.</title>
        <authorList>
            <consortium name="The Broad Institute Genome Sequencing Platform"/>
            <person name="Earl A."/>
            <person name="Ward D."/>
            <person name="Feldgarden M."/>
            <person name="Gevers D."/>
            <person name="Zitomersky N.L."/>
            <person name="Coyne M.J."/>
            <person name="Comstock L.E."/>
            <person name="Young S.K."/>
            <person name="Zeng Q."/>
            <person name="Gargeya S."/>
            <person name="Fitzgerald M."/>
            <person name="Haas B."/>
            <person name="Abouelleil A."/>
            <person name="Alvarado L."/>
            <person name="Arachchi H.M."/>
            <person name="Berlin A."/>
            <person name="Chapman S.B."/>
            <person name="Gearin G."/>
            <person name="Goldberg J."/>
            <person name="Griggs A."/>
            <person name="Gujja S."/>
            <person name="Hansen M."/>
            <person name="Heiman D."/>
            <person name="Howarth C."/>
            <person name="Larimer J."/>
            <person name="Lui A."/>
            <person name="MacDonald P.J.P."/>
            <person name="McCowen C."/>
            <person name="Montmayeur A."/>
            <person name="Murphy C."/>
            <person name="Neiman D."/>
            <person name="Pearson M."/>
            <person name="Priest M."/>
            <person name="Roberts A."/>
            <person name="Saif S."/>
            <person name="Shea T."/>
            <person name="Sisk P."/>
            <person name="Stolte C."/>
            <person name="Sykes S."/>
            <person name="Wortman J."/>
            <person name="Nusbaum C."/>
            <person name="Birren B."/>
        </authorList>
    </citation>
    <scope>NUCLEOTIDE SEQUENCE [LARGE SCALE GENOMIC DNA]</scope>
    <source>
        <strain evidence="2 3">CL09T03C24</strain>
    </source>
</reference>
<dbReference type="Pfam" id="PF21941">
    <property type="entry name" value="SMEK_N"/>
    <property type="match status" value="1"/>
</dbReference>
<comment type="caution">
    <text evidence="2">The sequence shown here is derived from an EMBL/GenBank/DDBJ whole genome shotgun (WGS) entry which is preliminary data.</text>
</comment>
<evidence type="ECO:0000313" key="3">
    <source>
        <dbReference type="Proteomes" id="UP000006262"/>
    </source>
</evidence>
<feature type="domain" description="SMEK" evidence="1">
    <location>
        <begin position="9"/>
        <end position="149"/>
    </location>
</feature>
<dbReference type="InterPro" id="IPR047740">
    <property type="entry name" value="SMEK_dom"/>
</dbReference>